<gene>
    <name evidence="1" type="ORF">QBC46DRAFT_433392</name>
</gene>
<reference evidence="2" key="1">
    <citation type="journal article" date="2023" name="Mol. Phylogenet. Evol.">
        <title>Genome-scale phylogeny and comparative genomics of the fungal order Sordariales.</title>
        <authorList>
            <person name="Hensen N."/>
            <person name="Bonometti L."/>
            <person name="Westerberg I."/>
            <person name="Brannstrom I.O."/>
            <person name="Guillou S."/>
            <person name="Cros-Aarteil S."/>
            <person name="Calhoun S."/>
            <person name="Haridas S."/>
            <person name="Kuo A."/>
            <person name="Mondo S."/>
            <person name="Pangilinan J."/>
            <person name="Riley R."/>
            <person name="LaButti K."/>
            <person name="Andreopoulos B."/>
            <person name="Lipzen A."/>
            <person name="Chen C."/>
            <person name="Yan M."/>
            <person name="Daum C."/>
            <person name="Ng V."/>
            <person name="Clum A."/>
            <person name="Steindorff A."/>
            <person name="Ohm R.A."/>
            <person name="Martin F."/>
            <person name="Silar P."/>
            <person name="Natvig D.O."/>
            <person name="Lalanne C."/>
            <person name="Gautier V."/>
            <person name="Ament-Velasquez S.L."/>
            <person name="Kruys A."/>
            <person name="Hutchinson M.I."/>
            <person name="Powell A.J."/>
            <person name="Barry K."/>
            <person name="Miller A.N."/>
            <person name="Grigoriev I.V."/>
            <person name="Debuchy R."/>
            <person name="Gladieux P."/>
            <person name="Hiltunen Thoren M."/>
            <person name="Johannesson H."/>
        </authorList>
    </citation>
    <scope>NUCLEOTIDE SEQUENCE [LARGE SCALE GENOMIC DNA]</scope>
    <source>
        <strain evidence="2">CBS 340.73</strain>
    </source>
</reference>
<dbReference type="Proteomes" id="UP001303473">
    <property type="component" value="Unassembled WGS sequence"/>
</dbReference>
<evidence type="ECO:0000313" key="1">
    <source>
        <dbReference type="EMBL" id="KAK3945228.1"/>
    </source>
</evidence>
<comment type="caution">
    <text evidence="1">The sequence shown here is derived from an EMBL/GenBank/DDBJ whole genome shotgun (WGS) entry which is preliminary data.</text>
</comment>
<keyword evidence="2" id="KW-1185">Reference proteome</keyword>
<organism evidence="1 2">
    <name type="scientific">Diplogelasinospora grovesii</name>
    <dbReference type="NCBI Taxonomy" id="303347"/>
    <lineage>
        <taxon>Eukaryota</taxon>
        <taxon>Fungi</taxon>
        <taxon>Dikarya</taxon>
        <taxon>Ascomycota</taxon>
        <taxon>Pezizomycotina</taxon>
        <taxon>Sordariomycetes</taxon>
        <taxon>Sordariomycetidae</taxon>
        <taxon>Sordariales</taxon>
        <taxon>Diplogelasinosporaceae</taxon>
        <taxon>Diplogelasinospora</taxon>
    </lineage>
</organism>
<sequence length="258" mass="28303">MSSSCEWLCEMGTCGSGCGLVSRSAPVDPLGRPLTPYRPSNHSGTVGGRRRALGKRVFDWDKRWSAVNADKYMVQSFTAPDAQFIDVEWLITDGNMATVSREKQFTEGSPFQIGSGGLHGCTVMTLASNRAAYMAHYWEVYALGNSDDVSQSAPTYNDFQTKVLNAISGTGTQDPITVGSGVTWNLYNEDGDQTRLIFMTPAKPGWTPAQGADLSHIMYPNKVTAMTNLIKQHIPGVQVRIVPYRRLIYRYNGGFPTG</sequence>
<dbReference type="AlphaFoldDB" id="A0AAN6S9Q8"/>
<protein>
    <submittedName>
        <fullName evidence="1">Uncharacterized protein</fullName>
    </submittedName>
</protein>
<name>A0AAN6S9Q8_9PEZI</name>
<dbReference type="EMBL" id="MU853755">
    <property type="protein sequence ID" value="KAK3945228.1"/>
    <property type="molecule type" value="Genomic_DNA"/>
</dbReference>
<accession>A0AAN6S9Q8</accession>
<evidence type="ECO:0000313" key="2">
    <source>
        <dbReference type="Proteomes" id="UP001303473"/>
    </source>
</evidence>
<proteinExistence type="predicted"/>